<comment type="caution">
    <text evidence="9">The sequence shown here is derived from an EMBL/GenBank/DDBJ whole genome shotgun (WGS) entry which is preliminary data.</text>
</comment>
<dbReference type="PIRSF" id="PIRSF004869">
    <property type="entry name" value="PflX_prd"/>
    <property type="match status" value="1"/>
</dbReference>
<keyword evidence="2 6" id="KW-0949">S-adenosyl-L-methionine</keyword>
<dbReference type="GO" id="GO:0003824">
    <property type="term" value="F:catalytic activity"/>
    <property type="evidence" value="ECO:0007669"/>
    <property type="project" value="InterPro"/>
</dbReference>
<dbReference type="PANTHER" id="PTHR30352:SF5">
    <property type="entry name" value="PYRUVATE FORMATE-LYASE 1-ACTIVATING ENZYME"/>
    <property type="match status" value="1"/>
</dbReference>
<dbReference type="Pfam" id="PF04055">
    <property type="entry name" value="Radical_SAM"/>
    <property type="match status" value="1"/>
</dbReference>
<evidence type="ECO:0000256" key="7">
    <source>
        <dbReference type="SAM" id="MobiDB-lite"/>
    </source>
</evidence>
<keyword evidence="10" id="KW-1185">Reference proteome</keyword>
<evidence type="ECO:0000256" key="1">
    <source>
        <dbReference type="ARBA" id="ARBA00022485"/>
    </source>
</evidence>
<name>A0A3N0AV92_9ACTN</name>
<sequence>MRAAKASGPPLRYYGNETAEADEKRGAVEDTEGRVAAQDFSREESHGLSADRAVCPICPHACALAEGQTGLCRARVAEGGQVVDANYGRITSLALDPIEKKPLARFRPGSKVLSVGSYGCNLRCPFCQNASIACAGERDVPWREIAPAELVELAASLAPEGNIGLAFTYNEPLVGLEFVRDTGRLAHERGLTNVLVSNGYVNDGPLREVASLIDAANIDLKSFTQSFYDLVGGDLVTVKHTIEVLAATPTCHLEVTTLVIPGLNDNDQEIAEAAQWLATLDPSIPYHLTRFFPCHRLTDRSATPPETVHRLADIARRYLKYVYVGNC</sequence>
<feature type="domain" description="Radical SAM core" evidence="8">
    <location>
        <begin position="105"/>
        <end position="327"/>
    </location>
</feature>
<dbReference type="NCBIfam" id="TIGR04337">
    <property type="entry name" value="AmmeMemoSam_rS"/>
    <property type="match status" value="1"/>
</dbReference>
<dbReference type="InterPro" id="IPR058240">
    <property type="entry name" value="rSAM_sf"/>
</dbReference>
<keyword evidence="4 6" id="KW-0408">Iron</keyword>
<feature type="binding site" evidence="6">
    <location>
        <position position="127"/>
    </location>
    <ligand>
        <name>[4Fe-4S] cluster</name>
        <dbReference type="ChEBI" id="CHEBI:49883"/>
        <note>4Fe-4S-S-AdoMet</note>
    </ligand>
</feature>
<dbReference type="InterPro" id="IPR027596">
    <property type="entry name" value="AmmeMemoSam_rS"/>
</dbReference>
<dbReference type="PANTHER" id="PTHR30352">
    <property type="entry name" value="PYRUVATE FORMATE-LYASE-ACTIVATING ENZYME"/>
    <property type="match status" value="1"/>
</dbReference>
<dbReference type="Gene3D" id="3.20.20.70">
    <property type="entry name" value="Aldolase class I"/>
    <property type="match status" value="1"/>
</dbReference>
<proteinExistence type="predicted"/>
<dbReference type="InterPro" id="IPR007197">
    <property type="entry name" value="rSAM"/>
</dbReference>
<evidence type="ECO:0000256" key="3">
    <source>
        <dbReference type="ARBA" id="ARBA00022723"/>
    </source>
</evidence>
<dbReference type="InterPro" id="IPR016431">
    <property type="entry name" value="Pyrv-formate_lyase-activ_prd"/>
</dbReference>
<dbReference type="GO" id="GO:0051539">
    <property type="term" value="F:4 iron, 4 sulfur cluster binding"/>
    <property type="evidence" value="ECO:0007669"/>
    <property type="project" value="UniProtKB-KW"/>
</dbReference>
<evidence type="ECO:0000256" key="4">
    <source>
        <dbReference type="ARBA" id="ARBA00023004"/>
    </source>
</evidence>
<dbReference type="InterPro" id="IPR013785">
    <property type="entry name" value="Aldolase_TIM"/>
</dbReference>
<evidence type="ECO:0000256" key="5">
    <source>
        <dbReference type="ARBA" id="ARBA00023014"/>
    </source>
</evidence>
<dbReference type="AlphaFoldDB" id="A0A3N0AV92"/>
<evidence type="ECO:0000313" key="10">
    <source>
        <dbReference type="Proteomes" id="UP000278327"/>
    </source>
</evidence>
<dbReference type="SUPFAM" id="SSF102114">
    <property type="entry name" value="Radical SAM enzymes"/>
    <property type="match status" value="1"/>
</dbReference>
<dbReference type="GO" id="GO:0046872">
    <property type="term" value="F:metal ion binding"/>
    <property type="evidence" value="ECO:0007669"/>
    <property type="project" value="UniProtKB-KW"/>
</dbReference>
<keyword evidence="1" id="KW-0004">4Fe-4S</keyword>
<feature type="binding site" evidence="6">
    <location>
        <position position="120"/>
    </location>
    <ligand>
        <name>[4Fe-4S] cluster</name>
        <dbReference type="ChEBI" id="CHEBI:49883"/>
        <note>4Fe-4S-S-AdoMet</note>
    </ligand>
</feature>
<evidence type="ECO:0000313" key="9">
    <source>
        <dbReference type="EMBL" id="RNL38266.1"/>
    </source>
</evidence>
<dbReference type="InterPro" id="IPR034457">
    <property type="entry name" value="Organic_radical-activating"/>
</dbReference>
<keyword evidence="3 6" id="KW-0479">Metal-binding</keyword>
<keyword evidence="5 6" id="KW-0411">Iron-sulfur</keyword>
<dbReference type="PROSITE" id="PS51918">
    <property type="entry name" value="RADICAL_SAM"/>
    <property type="match status" value="1"/>
</dbReference>
<dbReference type="Proteomes" id="UP000278327">
    <property type="component" value="Unassembled WGS sequence"/>
</dbReference>
<accession>A0A3N0AV92</accession>
<dbReference type="SFLD" id="SFLDG01101">
    <property type="entry name" value="Uncharacterised_Radical_SAM_Su"/>
    <property type="match status" value="1"/>
</dbReference>
<feature type="compositionally biased region" description="Basic and acidic residues" evidence="7">
    <location>
        <begin position="21"/>
        <end position="32"/>
    </location>
</feature>
<dbReference type="EMBL" id="QICA01000007">
    <property type="protein sequence ID" value="RNL38266.1"/>
    <property type="molecule type" value="Genomic_DNA"/>
</dbReference>
<comment type="cofactor">
    <cofactor evidence="6">
        <name>[4Fe-4S] cluster</name>
        <dbReference type="ChEBI" id="CHEBI:49883"/>
    </cofactor>
    <text evidence="6">Binds 1 [4Fe-4S] cluster. The cluster is coordinated with 3 cysteines and an exchangeable S-adenosyl-L-methionine.</text>
</comment>
<protein>
    <submittedName>
        <fullName evidence="9">AmmeMemoRadiSam system radical SAM enzyme</fullName>
    </submittedName>
</protein>
<feature type="binding site" evidence="6">
    <location>
        <position position="124"/>
    </location>
    <ligand>
        <name>[4Fe-4S] cluster</name>
        <dbReference type="ChEBI" id="CHEBI:49883"/>
        <note>4Fe-4S-S-AdoMet</note>
    </ligand>
</feature>
<feature type="region of interest" description="Disordered" evidence="7">
    <location>
        <begin position="1"/>
        <end position="32"/>
    </location>
</feature>
<organism evidence="9 10">
    <name type="scientific">Adlercreutzia equolifaciens subsp. celatus DSM 18785</name>
    <dbReference type="NCBI Taxonomy" id="1121021"/>
    <lineage>
        <taxon>Bacteria</taxon>
        <taxon>Bacillati</taxon>
        <taxon>Actinomycetota</taxon>
        <taxon>Coriobacteriia</taxon>
        <taxon>Eggerthellales</taxon>
        <taxon>Eggerthellaceae</taxon>
        <taxon>Adlercreutzia</taxon>
    </lineage>
</organism>
<evidence type="ECO:0000256" key="6">
    <source>
        <dbReference type="PIRSR" id="PIRSR004869-50"/>
    </source>
</evidence>
<evidence type="ECO:0000259" key="8">
    <source>
        <dbReference type="PROSITE" id="PS51918"/>
    </source>
</evidence>
<reference evidence="9 10" key="1">
    <citation type="journal article" date="2019" name="Microbiol. Resour. Announc.">
        <title>Draft Genome Sequences of Type Strains of Gordonibacter faecihominis, Paraeggerthella hongkongensis, Parvibacter caecicola,Slackia equolifaciens, Slackia faecicanis, and Slackia isoflavoniconvertens.</title>
        <authorList>
            <person name="Danylec N."/>
            <person name="Stoll D.A."/>
            <person name="Dotsch A."/>
            <person name="Huch M."/>
        </authorList>
    </citation>
    <scope>NUCLEOTIDE SEQUENCE [LARGE SCALE GENOMIC DNA]</scope>
    <source>
        <strain evidence="9 10">DSM 18785</strain>
    </source>
</reference>
<dbReference type="CDD" id="cd01335">
    <property type="entry name" value="Radical_SAM"/>
    <property type="match status" value="1"/>
</dbReference>
<evidence type="ECO:0000256" key="2">
    <source>
        <dbReference type="ARBA" id="ARBA00022691"/>
    </source>
</evidence>
<dbReference type="SFLD" id="SFLDS00029">
    <property type="entry name" value="Radical_SAM"/>
    <property type="match status" value="1"/>
</dbReference>
<gene>
    <name evidence="9" type="primary">amrS</name>
    <name evidence="9" type="ORF">DMP10_04930</name>
</gene>